<dbReference type="GO" id="GO:0031625">
    <property type="term" value="F:ubiquitin protein ligase binding"/>
    <property type="evidence" value="ECO:0007669"/>
    <property type="project" value="InterPro"/>
</dbReference>
<gene>
    <name evidence="6" type="ORF">TTHERM_00131200</name>
</gene>
<dbReference type="Proteomes" id="UP000009168">
    <property type="component" value="Unassembled WGS sequence"/>
</dbReference>
<feature type="coiled-coil region" evidence="4">
    <location>
        <begin position="663"/>
        <end position="690"/>
    </location>
</feature>
<dbReference type="Gene3D" id="3.30.230.130">
    <property type="entry name" value="Cullin, Chain C, Domain 2"/>
    <property type="match status" value="1"/>
</dbReference>
<dbReference type="InterPro" id="IPR016158">
    <property type="entry name" value="Cullin_homology"/>
</dbReference>
<dbReference type="SMART" id="SM00884">
    <property type="entry name" value="Cullin_Nedd8"/>
    <property type="match status" value="1"/>
</dbReference>
<dbReference type="InterPro" id="IPR036317">
    <property type="entry name" value="Cullin_homology_sf"/>
</dbReference>
<dbReference type="SMART" id="SM00182">
    <property type="entry name" value="CULLIN"/>
    <property type="match status" value="1"/>
</dbReference>
<dbReference type="Gene3D" id="1.20.1310.10">
    <property type="entry name" value="Cullin Repeats"/>
    <property type="match status" value="4"/>
</dbReference>
<dbReference type="Pfam" id="PF10557">
    <property type="entry name" value="Cullin_Nedd8"/>
    <property type="match status" value="1"/>
</dbReference>
<comment type="similarity">
    <text evidence="1 2 3">Belongs to the cullin family.</text>
</comment>
<keyword evidence="7" id="KW-1185">Reference proteome</keyword>
<keyword evidence="4" id="KW-0175">Coiled coil</keyword>
<dbReference type="eggNOG" id="KOG2166">
    <property type="taxonomic scope" value="Eukaryota"/>
</dbReference>
<dbReference type="RefSeq" id="XP_001019597.3">
    <property type="nucleotide sequence ID" value="XM_001019597.3"/>
</dbReference>
<name>I7M8N4_TETTS</name>
<organism evidence="6 7">
    <name type="scientific">Tetrahymena thermophila (strain SB210)</name>
    <dbReference type="NCBI Taxonomy" id="312017"/>
    <lineage>
        <taxon>Eukaryota</taxon>
        <taxon>Sar</taxon>
        <taxon>Alveolata</taxon>
        <taxon>Ciliophora</taxon>
        <taxon>Intramacronucleata</taxon>
        <taxon>Oligohymenophorea</taxon>
        <taxon>Hymenostomatida</taxon>
        <taxon>Tetrahymenina</taxon>
        <taxon>Tetrahymenidae</taxon>
        <taxon>Tetrahymena</taxon>
    </lineage>
</organism>
<dbReference type="KEGG" id="tet:TTHERM_00131200"/>
<dbReference type="InterPro" id="IPR059120">
    <property type="entry name" value="Cullin-like_AB"/>
</dbReference>
<dbReference type="SUPFAM" id="SSF46785">
    <property type="entry name" value="Winged helix' DNA-binding domain"/>
    <property type="match status" value="1"/>
</dbReference>
<dbReference type="Pfam" id="PF26557">
    <property type="entry name" value="Cullin_AB"/>
    <property type="match status" value="1"/>
</dbReference>
<dbReference type="GeneID" id="7835772"/>
<dbReference type="PROSITE" id="PS50069">
    <property type="entry name" value="CULLIN_2"/>
    <property type="match status" value="1"/>
</dbReference>
<evidence type="ECO:0000313" key="7">
    <source>
        <dbReference type="Proteomes" id="UP000009168"/>
    </source>
</evidence>
<dbReference type="OrthoDB" id="435621at2759"/>
<dbReference type="SUPFAM" id="SSF74788">
    <property type="entry name" value="Cullin repeat-like"/>
    <property type="match status" value="1"/>
</dbReference>
<feature type="domain" description="Cullin family profile" evidence="5">
    <location>
        <begin position="395"/>
        <end position="623"/>
    </location>
</feature>
<dbReference type="InterPro" id="IPR001373">
    <property type="entry name" value="Cullin_N"/>
</dbReference>
<dbReference type="InterPro" id="IPR036390">
    <property type="entry name" value="WH_DNA-bd_sf"/>
</dbReference>
<accession>I7M8N4</accession>
<dbReference type="SUPFAM" id="SSF75632">
    <property type="entry name" value="Cullin homology domain"/>
    <property type="match status" value="1"/>
</dbReference>
<dbReference type="STRING" id="312017.I7M8N4"/>
<evidence type="ECO:0000256" key="4">
    <source>
        <dbReference type="SAM" id="Coils"/>
    </source>
</evidence>
<dbReference type="InterPro" id="IPR036388">
    <property type="entry name" value="WH-like_DNA-bd_sf"/>
</dbReference>
<dbReference type="InParanoid" id="I7M8N4"/>
<evidence type="ECO:0000259" key="5">
    <source>
        <dbReference type="PROSITE" id="PS50069"/>
    </source>
</evidence>
<protein>
    <submittedName>
        <fullName evidence="6">Cullin family protein</fullName>
    </submittedName>
</protein>
<dbReference type="GO" id="GO:0006511">
    <property type="term" value="P:ubiquitin-dependent protein catabolic process"/>
    <property type="evidence" value="ECO:0007669"/>
    <property type="project" value="InterPro"/>
</dbReference>
<evidence type="ECO:0000256" key="2">
    <source>
        <dbReference type="PROSITE-ProRule" id="PRU00330"/>
    </source>
</evidence>
<dbReference type="InterPro" id="IPR019559">
    <property type="entry name" value="Cullin_neddylation_domain"/>
</dbReference>
<proteinExistence type="inferred from homology"/>
<dbReference type="AlphaFoldDB" id="I7M8N4"/>
<evidence type="ECO:0000256" key="1">
    <source>
        <dbReference type="ARBA" id="ARBA00006019"/>
    </source>
</evidence>
<evidence type="ECO:0000313" key="6">
    <source>
        <dbReference type="EMBL" id="EAR99352.3"/>
    </source>
</evidence>
<evidence type="ECO:0000256" key="3">
    <source>
        <dbReference type="RuleBase" id="RU003829"/>
    </source>
</evidence>
<dbReference type="InterPro" id="IPR045093">
    <property type="entry name" value="Cullin"/>
</dbReference>
<dbReference type="Pfam" id="PF00888">
    <property type="entry name" value="Cullin"/>
    <property type="match status" value="1"/>
</dbReference>
<sequence length="761" mass="90845">MENQQMSDLQQAISKIEATQQKLIDFLSSGQDIQISNKEYMHCYDLLCKVNFNRQNREEMQLFDWFSQQMEQYLDNQFQRKIQVLTGEEYLEKVKEEWQNLQLYLFWLKFIFTKFDQSYKALHGQSLSGKTFTLLRERIFIRNKEIIYQIIFDFLNKHRDDLQVPFQLIVKILQYFVELGYAENVQLVKYKDLQGFSKFGYVSQQCKEDLSYYREHFEQRLIDNAKEYWNKKSAQWLEDFSVPEFVKNAKYALEREKERSQQCFKWSYKLYMDTCEKEIISNNAKELIGNKSSGLANMIKQDKYQEIQELYNLMNYRREDTISILSSELNSYIKTVGNDINNNEQLNKDSKEYIREVISFYKKIDGIIKEQLNKEQDIQMARDRGFREFLNKNDKYIFFLAKHCDQELRVGMKGNSETEIDEKLQDIIDIFLCFDSRDSFITHYQKFLALRLLQGNTLSDENEKKLITLIKKEMGKSTTNKLTEMCTDMVVNQETMNDIKKKMKEIDSRKCDEIDWKITILTSGHWTIQKDILDVPNELIWIADTYIKLYKEKHKGRKIDWAFSQGNAEISTKFDKKYTLDVTNYQLLILLMFNKADSYTFKNISDVLKIPLPELHLNLITLCKHKLFNRDSKNDLSEFKDDEVISVNTKFSSKIVKIKMHPNPELKKALKNQEKTVNVNENEIEGELKKLREHQLDACIVRIMKSRKTLALNDLNAEVVKLIGHIFKPQPQQIKQRIESLIERDYLIRHIDDRTKFIYKP</sequence>
<dbReference type="PANTHER" id="PTHR11932">
    <property type="entry name" value="CULLIN"/>
    <property type="match status" value="1"/>
</dbReference>
<dbReference type="EMBL" id="GG662639">
    <property type="protein sequence ID" value="EAR99352.3"/>
    <property type="molecule type" value="Genomic_DNA"/>
</dbReference>
<reference evidence="7" key="1">
    <citation type="journal article" date="2006" name="PLoS Biol.">
        <title>Macronuclear genome sequence of the ciliate Tetrahymena thermophila, a model eukaryote.</title>
        <authorList>
            <person name="Eisen J.A."/>
            <person name="Coyne R.S."/>
            <person name="Wu M."/>
            <person name="Wu D."/>
            <person name="Thiagarajan M."/>
            <person name="Wortman J.R."/>
            <person name="Badger J.H."/>
            <person name="Ren Q."/>
            <person name="Amedeo P."/>
            <person name="Jones K.M."/>
            <person name="Tallon L.J."/>
            <person name="Delcher A.L."/>
            <person name="Salzberg S.L."/>
            <person name="Silva J.C."/>
            <person name="Haas B.J."/>
            <person name="Majoros W.H."/>
            <person name="Farzad M."/>
            <person name="Carlton J.M."/>
            <person name="Smith R.K. Jr."/>
            <person name="Garg J."/>
            <person name="Pearlman R.E."/>
            <person name="Karrer K.M."/>
            <person name="Sun L."/>
            <person name="Manning G."/>
            <person name="Elde N.C."/>
            <person name="Turkewitz A.P."/>
            <person name="Asai D.J."/>
            <person name="Wilkes D.E."/>
            <person name="Wang Y."/>
            <person name="Cai H."/>
            <person name="Collins K."/>
            <person name="Stewart B.A."/>
            <person name="Lee S.R."/>
            <person name="Wilamowska K."/>
            <person name="Weinberg Z."/>
            <person name="Ruzzo W.L."/>
            <person name="Wloga D."/>
            <person name="Gaertig J."/>
            <person name="Frankel J."/>
            <person name="Tsao C.-C."/>
            <person name="Gorovsky M.A."/>
            <person name="Keeling P.J."/>
            <person name="Waller R.F."/>
            <person name="Patron N.J."/>
            <person name="Cherry J.M."/>
            <person name="Stover N.A."/>
            <person name="Krieger C.J."/>
            <person name="del Toro C."/>
            <person name="Ryder H.F."/>
            <person name="Williamson S.C."/>
            <person name="Barbeau R.A."/>
            <person name="Hamilton E.P."/>
            <person name="Orias E."/>
        </authorList>
    </citation>
    <scope>NUCLEOTIDE SEQUENCE [LARGE SCALE GENOMIC DNA]</scope>
    <source>
        <strain evidence="7">SB210</strain>
    </source>
</reference>
<dbReference type="InterPro" id="IPR016159">
    <property type="entry name" value="Cullin_repeat-like_dom_sf"/>
</dbReference>
<dbReference type="Gene3D" id="1.10.10.10">
    <property type="entry name" value="Winged helix-like DNA-binding domain superfamily/Winged helix DNA-binding domain"/>
    <property type="match status" value="1"/>
</dbReference>